<reference evidence="2 3" key="1">
    <citation type="submission" date="2020-08" db="EMBL/GenBank/DDBJ databases">
        <title>The Agave Microbiome: Exploring the role of microbial communities in plant adaptations to desert environments.</title>
        <authorList>
            <person name="Partida-Martinez L.P."/>
        </authorList>
    </citation>
    <scope>NUCLEOTIDE SEQUENCE [LARGE SCALE GENOMIC DNA]</scope>
    <source>
        <strain evidence="2 3">AS2.3</strain>
    </source>
</reference>
<dbReference type="Proteomes" id="UP000517753">
    <property type="component" value="Unassembled WGS sequence"/>
</dbReference>
<proteinExistence type="predicted"/>
<protein>
    <submittedName>
        <fullName evidence="2">Uncharacterized protein</fullName>
    </submittedName>
</protein>
<dbReference type="EMBL" id="JACCBY010000001">
    <property type="protein sequence ID" value="NYD88907.1"/>
    <property type="molecule type" value="Genomic_DNA"/>
</dbReference>
<keyword evidence="3" id="KW-1185">Reference proteome</keyword>
<feature type="region of interest" description="Disordered" evidence="1">
    <location>
        <begin position="1"/>
        <end position="25"/>
    </location>
</feature>
<accession>A0A7Y9K0I1</accession>
<evidence type="ECO:0000256" key="1">
    <source>
        <dbReference type="SAM" id="MobiDB-lite"/>
    </source>
</evidence>
<dbReference type="AlphaFoldDB" id="A0A7Y9K0I1"/>
<feature type="region of interest" description="Disordered" evidence="1">
    <location>
        <begin position="39"/>
        <end position="59"/>
    </location>
</feature>
<organism evidence="2 3">
    <name type="scientific">Sphingomonas melonis</name>
    <dbReference type="NCBI Taxonomy" id="152682"/>
    <lineage>
        <taxon>Bacteria</taxon>
        <taxon>Pseudomonadati</taxon>
        <taxon>Pseudomonadota</taxon>
        <taxon>Alphaproteobacteria</taxon>
        <taxon>Sphingomonadales</taxon>
        <taxon>Sphingomonadaceae</taxon>
        <taxon>Sphingomonas</taxon>
    </lineage>
</organism>
<name>A0A7Y9K0I1_9SPHN</name>
<sequence length="100" mass="10508">MKTISLRQPLPIGGPVHHPSEGPVTVDSELADHLIETGLADEVEDDGEEGDDEGEVEDGLDDLTLVDLGLLVTKEGVPTHGATKKADIIAAIRAHRAPAE</sequence>
<comment type="caution">
    <text evidence="2">The sequence shown here is derived from an EMBL/GenBank/DDBJ whole genome shotgun (WGS) entry which is preliminary data.</text>
</comment>
<dbReference type="RefSeq" id="WP_179507445.1">
    <property type="nucleotide sequence ID" value="NZ_JACCBY010000001.1"/>
</dbReference>
<evidence type="ECO:0000313" key="2">
    <source>
        <dbReference type="EMBL" id="NYD88907.1"/>
    </source>
</evidence>
<gene>
    <name evidence="2" type="ORF">HD841_000676</name>
</gene>
<evidence type="ECO:0000313" key="3">
    <source>
        <dbReference type="Proteomes" id="UP000517753"/>
    </source>
</evidence>